<comment type="caution">
    <text evidence="1">The sequence shown here is derived from an EMBL/GenBank/DDBJ whole genome shotgun (WGS) entry which is preliminary data.</text>
</comment>
<name>A0A482W4B2_ASBVE</name>
<proteinExistence type="predicted"/>
<dbReference type="AlphaFoldDB" id="A0A482W4B2"/>
<dbReference type="EMBL" id="QDEB01030532">
    <property type="protein sequence ID" value="RZC39904.1"/>
    <property type="molecule type" value="Genomic_DNA"/>
</dbReference>
<dbReference type="Proteomes" id="UP000292052">
    <property type="component" value="Unassembled WGS sequence"/>
</dbReference>
<reference evidence="1 2" key="1">
    <citation type="submission" date="2017-03" db="EMBL/GenBank/DDBJ databases">
        <title>Genome of the blue death feigning beetle - Asbolus verrucosus.</title>
        <authorList>
            <person name="Rider S.D."/>
        </authorList>
    </citation>
    <scope>NUCLEOTIDE SEQUENCE [LARGE SCALE GENOMIC DNA]</scope>
    <source>
        <strain evidence="1">Butters</strain>
        <tissue evidence="1">Head and leg muscle</tissue>
    </source>
</reference>
<protein>
    <submittedName>
        <fullName evidence="1">Uncharacterized protein</fullName>
    </submittedName>
</protein>
<keyword evidence="2" id="KW-1185">Reference proteome</keyword>
<accession>A0A482W4B2</accession>
<organism evidence="1 2">
    <name type="scientific">Asbolus verrucosus</name>
    <name type="common">Desert ironclad beetle</name>
    <dbReference type="NCBI Taxonomy" id="1661398"/>
    <lineage>
        <taxon>Eukaryota</taxon>
        <taxon>Metazoa</taxon>
        <taxon>Ecdysozoa</taxon>
        <taxon>Arthropoda</taxon>
        <taxon>Hexapoda</taxon>
        <taxon>Insecta</taxon>
        <taxon>Pterygota</taxon>
        <taxon>Neoptera</taxon>
        <taxon>Endopterygota</taxon>
        <taxon>Coleoptera</taxon>
        <taxon>Polyphaga</taxon>
        <taxon>Cucujiformia</taxon>
        <taxon>Tenebrionidae</taxon>
        <taxon>Pimeliinae</taxon>
        <taxon>Asbolus</taxon>
    </lineage>
</organism>
<evidence type="ECO:0000313" key="1">
    <source>
        <dbReference type="EMBL" id="RZC39904.1"/>
    </source>
</evidence>
<evidence type="ECO:0000313" key="2">
    <source>
        <dbReference type="Proteomes" id="UP000292052"/>
    </source>
</evidence>
<sequence length="19" mass="2489">MWSENLWRTWEKCYCNLLL</sequence>
<gene>
    <name evidence="1" type="ORF">BDFB_013529</name>
</gene>